<evidence type="ECO:0000256" key="2">
    <source>
        <dbReference type="ARBA" id="ARBA00004651"/>
    </source>
</evidence>
<dbReference type="SUPFAM" id="SSF81342">
    <property type="entry name" value="Transmembrane di-heme cytochromes"/>
    <property type="match status" value="1"/>
</dbReference>
<evidence type="ECO:0000259" key="14">
    <source>
        <dbReference type="Pfam" id="PF01292"/>
    </source>
</evidence>
<dbReference type="GO" id="GO:0022904">
    <property type="term" value="P:respiratory electron transport chain"/>
    <property type="evidence" value="ECO:0007669"/>
    <property type="project" value="InterPro"/>
</dbReference>
<dbReference type="InterPro" id="IPR052168">
    <property type="entry name" value="Cytochrome_b561_oxidase"/>
</dbReference>
<keyword evidence="5" id="KW-0349">Heme</keyword>
<dbReference type="PATRIC" id="fig|1244869.3.peg.3667"/>
<evidence type="ECO:0000256" key="10">
    <source>
        <dbReference type="ARBA" id="ARBA00023004"/>
    </source>
</evidence>
<evidence type="ECO:0000256" key="4">
    <source>
        <dbReference type="ARBA" id="ARBA00022475"/>
    </source>
</evidence>
<protein>
    <submittedName>
        <fullName evidence="15">Cytochrome B561</fullName>
    </submittedName>
</protein>
<keyword evidence="8" id="KW-0249">Electron transport</keyword>
<dbReference type="InterPro" id="IPR011577">
    <property type="entry name" value="Cyt_b561_bac/Ni-Hgenase"/>
</dbReference>
<comment type="subcellular location">
    <subcellularLocation>
        <location evidence="2">Cell membrane</location>
        <topology evidence="2">Multi-pass membrane protein</topology>
    </subcellularLocation>
</comment>
<dbReference type="GO" id="GO:0020037">
    <property type="term" value="F:heme binding"/>
    <property type="evidence" value="ECO:0007669"/>
    <property type="project" value="TreeGrafter"/>
</dbReference>
<dbReference type="PANTHER" id="PTHR30529:SF1">
    <property type="entry name" value="CYTOCHROME B561 HOMOLOG 2"/>
    <property type="match status" value="1"/>
</dbReference>
<sequence>MAAAILALWVVGHMIDALPKGPVRSEVIGLHKAIGVVLLVMAVARLAWRLARPQPPLPASMPAAERLMAAAGHVALYLLMVLIPLDGILLSQSAGREVSVFGLVLPAMVGKDDALKDMLKGGHVAMGWLLALVLAGHVAAAVRHRFILKDEVMARMLPGR</sequence>
<feature type="transmembrane region" description="Helical" evidence="13">
    <location>
        <begin position="27"/>
        <end position="48"/>
    </location>
</feature>
<keyword evidence="3" id="KW-0813">Transport</keyword>
<comment type="caution">
    <text evidence="15">The sequence shown here is derived from an EMBL/GenBank/DDBJ whole genome shotgun (WGS) entry which is preliminary data.</text>
</comment>
<evidence type="ECO:0000313" key="16">
    <source>
        <dbReference type="Proteomes" id="UP000011744"/>
    </source>
</evidence>
<keyword evidence="6 13" id="KW-0812">Transmembrane</keyword>
<dbReference type="EMBL" id="AONQ01000065">
    <property type="protein sequence ID" value="EME68447.1"/>
    <property type="molecule type" value="Genomic_DNA"/>
</dbReference>
<dbReference type="GO" id="GO:0046872">
    <property type="term" value="F:metal ion binding"/>
    <property type="evidence" value="ECO:0007669"/>
    <property type="project" value="UniProtKB-KW"/>
</dbReference>
<gene>
    <name evidence="15" type="ORF">H261_18345</name>
</gene>
<evidence type="ECO:0000256" key="7">
    <source>
        <dbReference type="ARBA" id="ARBA00022723"/>
    </source>
</evidence>
<feature type="transmembrane region" description="Helical" evidence="13">
    <location>
        <begin position="125"/>
        <end position="146"/>
    </location>
</feature>
<dbReference type="InterPro" id="IPR016174">
    <property type="entry name" value="Di-haem_cyt_TM"/>
</dbReference>
<keyword evidence="4" id="KW-1003">Cell membrane</keyword>
<comment type="cofactor">
    <cofactor evidence="1">
        <name>heme b</name>
        <dbReference type="ChEBI" id="CHEBI:60344"/>
    </cofactor>
</comment>
<proteinExistence type="inferred from homology"/>
<dbReference type="AlphaFoldDB" id="M2ZMC6"/>
<evidence type="ECO:0000313" key="15">
    <source>
        <dbReference type="EMBL" id="EME68447.1"/>
    </source>
</evidence>
<dbReference type="eggNOG" id="COG3038">
    <property type="taxonomic scope" value="Bacteria"/>
</dbReference>
<dbReference type="PANTHER" id="PTHR30529">
    <property type="entry name" value="CYTOCHROME B561"/>
    <property type="match status" value="1"/>
</dbReference>
<evidence type="ECO:0000256" key="8">
    <source>
        <dbReference type="ARBA" id="ARBA00022982"/>
    </source>
</evidence>
<reference evidence="15 16" key="1">
    <citation type="journal article" date="2014" name="Genome Announc.">
        <title>Draft Genome Sequence of Magnetospirillum sp. Strain SO-1, a Freshwater Magnetotactic Bacterium Isolated from the Ol'khovka River, Russia.</title>
        <authorList>
            <person name="Grouzdev D.S."/>
            <person name="Dziuba M.V."/>
            <person name="Sukhacheva M.S."/>
            <person name="Mardanov A.V."/>
            <person name="Beletskiy A.V."/>
            <person name="Kuznetsov B.B."/>
            <person name="Skryabin K.G."/>
        </authorList>
    </citation>
    <scope>NUCLEOTIDE SEQUENCE [LARGE SCALE GENOMIC DNA]</scope>
    <source>
        <strain evidence="15 16">SO-1</strain>
    </source>
</reference>
<feature type="domain" description="Cytochrome b561 bacterial/Ni-hydrogenase" evidence="14">
    <location>
        <begin position="1"/>
        <end position="159"/>
    </location>
</feature>
<evidence type="ECO:0000256" key="1">
    <source>
        <dbReference type="ARBA" id="ARBA00001970"/>
    </source>
</evidence>
<keyword evidence="10" id="KW-0408">Iron</keyword>
<dbReference type="GO" id="GO:0005886">
    <property type="term" value="C:plasma membrane"/>
    <property type="evidence" value="ECO:0007669"/>
    <property type="project" value="UniProtKB-SubCell"/>
</dbReference>
<keyword evidence="16" id="KW-1185">Reference proteome</keyword>
<keyword evidence="7" id="KW-0479">Metal-binding</keyword>
<evidence type="ECO:0000256" key="11">
    <source>
        <dbReference type="ARBA" id="ARBA00023136"/>
    </source>
</evidence>
<name>M2ZMC6_9PROT</name>
<evidence type="ECO:0000256" key="3">
    <source>
        <dbReference type="ARBA" id="ARBA00022448"/>
    </source>
</evidence>
<evidence type="ECO:0000256" key="9">
    <source>
        <dbReference type="ARBA" id="ARBA00022989"/>
    </source>
</evidence>
<organism evidence="15 16">
    <name type="scientific">Paramagnetospirillum caucaseum</name>
    <dbReference type="NCBI Taxonomy" id="1244869"/>
    <lineage>
        <taxon>Bacteria</taxon>
        <taxon>Pseudomonadati</taxon>
        <taxon>Pseudomonadota</taxon>
        <taxon>Alphaproteobacteria</taxon>
        <taxon>Rhodospirillales</taxon>
        <taxon>Magnetospirillaceae</taxon>
        <taxon>Paramagnetospirillum</taxon>
    </lineage>
</organism>
<keyword evidence="9 13" id="KW-1133">Transmembrane helix</keyword>
<dbReference type="GO" id="GO:0009055">
    <property type="term" value="F:electron transfer activity"/>
    <property type="evidence" value="ECO:0007669"/>
    <property type="project" value="InterPro"/>
</dbReference>
<evidence type="ECO:0000256" key="12">
    <source>
        <dbReference type="ARBA" id="ARBA00037975"/>
    </source>
</evidence>
<evidence type="ECO:0000256" key="13">
    <source>
        <dbReference type="SAM" id="Phobius"/>
    </source>
</evidence>
<keyword evidence="11 13" id="KW-0472">Membrane</keyword>
<evidence type="ECO:0000256" key="6">
    <source>
        <dbReference type="ARBA" id="ARBA00022692"/>
    </source>
</evidence>
<dbReference type="Pfam" id="PF01292">
    <property type="entry name" value="Ni_hydr_CYTB"/>
    <property type="match status" value="1"/>
</dbReference>
<evidence type="ECO:0000256" key="5">
    <source>
        <dbReference type="ARBA" id="ARBA00022617"/>
    </source>
</evidence>
<comment type="similarity">
    <text evidence="12">Belongs to the cytochrome b561 family.</text>
</comment>
<feature type="transmembrane region" description="Helical" evidence="13">
    <location>
        <begin position="69"/>
        <end position="90"/>
    </location>
</feature>
<accession>M2ZMC6</accession>
<dbReference type="Proteomes" id="UP000011744">
    <property type="component" value="Unassembled WGS sequence"/>
</dbReference>